<dbReference type="eggNOG" id="COG1047">
    <property type="taxonomic scope" value="Bacteria"/>
</dbReference>
<comment type="subcellular location">
    <subcellularLocation>
        <location evidence="2">Cytoplasm</location>
    </subcellularLocation>
</comment>
<dbReference type="EC" id="5.2.1.8" evidence="10"/>
<sequence length="143" mass="15560">MSIAKTGDKVKVHYTGTLNDGTQFDSSHGNEPLEFTIGEGALLGKFENAVVGLEPGQSVDINIPADEAYGQRREDLIIKVNNSNLPPNLNPEVGMKLHMQTADNQVIPLTIVEVLEDGIMVDANHELAGQDLNFHIELVSIEE</sequence>
<dbReference type="InterPro" id="IPR046357">
    <property type="entry name" value="PPIase_dom_sf"/>
</dbReference>
<evidence type="ECO:0000256" key="5">
    <source>
        <dbReference type="ARBA" id="ARBA00023110"/>
    </source>
</evidence>
<evidence type="ECO:0000313" key="12">
    <source>
        <dbReference type="EMBL" id="AFN74369.1"/>
    </source>
</evidence>
<dbReference type="GO" id="GO:0003755">
    <property type="term" value="F:peptidyl-prolyl cis-trans isomerase activity"/>
    <property type="evidence" value="ECO:0007669"/>
    <property type="project" value="UniProtKB-UniRule"/>
</dbReference>
<dbReference type="GO" id="GO:0005737">
    <property type="term" value="C:cytoplasm"/>
    <property type="evidence" value="ECO:0007669"/>
    <property type="project" value="UniProtKB-SubCell"/>
</dbReference>
<dbReference type="Pfam" id="PF00254">
    <property type="entry name" value="FKBP_C"/>
    <property type="match status" value="1"/>
</dbReference>
<dbReference type="InterPro" id="IPR001179">
    <property type="entry name" value="PPIase_FKBP_dom"/>
</dbReference>
<evidence type="ECO:0000313" key="13">
    <source>
        <dbReference type="Proteomes" id="UP000009011"/>
    </source>
</evidence>
<dbReference type="PANTHER" id="PTHR47861">
    <property type="entry name" value="FKBP-TYPE PEPTIDYL-PROLYL CIS-TRANS ISOMERASE SLYD"/>
    <property type="match status" value="1"/>
</dbReference>
<comment type="similarity">
    <text evidence="3 10">Belongs to the FKBP-type PPIase family.</text>
</comment>
<evidence type="ECO:0000256" key="10">
    <source>
        <dbReference type="RuleBase" id="RU003915"/>
    </source>
</evidence>
<evidence type="ECO:0000256" key="2">
    <source>
        <dbReference type="ARBA" id="ARBA00004496"/>
    </source>
</evidence>
<keyword evidence="7 9" id="KW-0413">Isomerase</keyword>
<accession>I6ZQM0</accession>
<protein>
    <recommendedName>
        <fullName evidence="10">Peptidyl-prolyl cis-trans isomerase</fullName>
        <ecNumber evidence="10">5.2.1.8</ecNumber>
    </recommendedName>
</protein>
<dbReference type="GO" id="GO:0042026">
    <property type="term" value="P:protein refolding"/>
    <property type="evidence" value="ECO:0007669"/>
    <property type="project" value="UniProtKB-ARBA"/>
</dbReference>
<keyword evidence="6" id="KW-0143">Chaperone</keyword>
<dbReference type="EMBL" id="CP003557">
    <property type="protein sequence ID" value="AFN74369.1"/>
    <property type="molecule type" value="Genomic_DNA"/>
</dbReference>
<evidence type="ECO:0000256" key="4">
    <source>
        <dbReference type="ARBA" id="ARBA00022490"/>
    </source>
</evidence>
<dbReference type="Proteomes" id="UP000009011">
    <property type="component" value="Chromosome"/>
</dbReference>
<keyword evidence="13" id="KW-1185">Reference proteome</keyword>
<evidence type="ECO:0000259" key="11">
    <source>
        <dbReference type="PROSITE" id="PS50059"/>
    </source>
</evidence>
<dbReference type="STRING" id="1191523.MROS_1130"/>
<dbReference type="RefSeq" id="WP_014855805.1">
    <property type="nucleotide sequence ID" value="NC_018178.1"/>
</dbReference>
<feature type="domain" description="PPIase FKBP-type" evidence="11">
    <location>
        <begin position="7"/>
        <end position="88"/>
    </location>
</feature>
<name>I6ZQM0_MELRP</name>
<dbReference type="PANTHER" id="PTHR47861:SF3">
    <property type="entry name" value="FKBP-TYPE PEPTIDYL-PROLYL CIS-TRANS ISOMERASE SLYD"/>
    <property type="match status" value="1"/>
</dbReference>
<evidence type="ECO:0000256" key="7">
    <source>
        <dbReference type="ARBA" id="ARBA00023235"/>
    </source>
</evidence>
<gene>
    <name evidence="12" type="ordered locus">MROS_1130</name>
</gene>
<evidence type="ECO:0000256" key="9">
    <source>
        <dbReference type="PROSITE-ProRule" id="PRU00277"/>
    </source>
</evidence>
<reference evidence="12 13" key="1">
    <citation type="journal article" date="2013" name="PLoS ONE">
        <title>Genomic analysis of Melioribacter roseus, facultatively anaerobic organotrophic bacterium representing a novel deep lineage within Bacteriodetes/Chlorobi group.</title>
        <authorList>
            <person name="Kadnikov V.V."/>
            <person name="Mardanov A.V."/>
            <person name="Podosokorskaya O.A."/>
            <person name="Gavrilov S.N."/>
            <person name="Kublanov I.V."/>
            <person name="Beletsky A.V."/>
            <person name="Bonch-Osmolovskaya E.A."/>
            <person name="Ravin N.V."/>
        </authorList>
    </citation>
    <scope>NUCLEOTIDE SEQUENCE [LARGE SCALE GENOMIC DNA]</scope>
    <source>
        <strain evidence="13">JCM 17771 / P3M-2</strain>
    </source>
</reference>
<comment type="catalytic activity">
    <reaction evidence="1 9 10">
        <text>[protein]-peptidylproline (omega=180) = [protein]-peptidylproline (omega=0)</text>
        <dbReference type="Rhea" id="RHEA:16237"/>
        <dbReference type="Rhea" id="RHEA-COMP:10747"/>
        <dbReference type="Rhea" id="RHEA-COMP:10748"/>
        <dbReference type="ChEBI" id="CHEBI:83833"/>
        <dbReference type="ChEBI" id="CHEBI:83834"/>
        <dbReference type="EC" id="5.2.1.8"/>
    </reaction>
</comment>
<dbReference type="PATRIC" id="fig|1191523.3.peg.1195"/>
<evidence type="ECO:0000256" key="6">
    <source>
        <dbReference type="ARBA" id="ARBA00023186"/>
    </source>
</evidence>
<dbReference type="HOGENOM" id="CLU_098197_2_1_10"/>
<keyword evidence="4" id="KW-0963">Cytoplasm</keyword>
<dbReference type="KEGG" id="mro:MROS_1130"/>
<dbReference type="PROSITE" id="PS50059">
    <property type="entry name" value="FKBP_PPIASE"/>
    <property type="match status" value="1"/>
</dbReference>
<dbReference type="Gene3D" id="3.10.50.40">
    <property type="match status" value="1"/>
</dbReference>
<evidence type="ECO:0000256" key="3">
    <source>
        <dbReference type="ARBA" id="ARBA00006577"/>
    </source>
</evidence>
<comment type="function">
    <text evidence="8">Also involved in hydrogenase metallocenter assembly, probably by participating in the nickel insertion step. This function in hydrogenase biosynthesis requires chaperone activity and the presence of the metal-binding domain, but not PPIase activity.</text>
</comment>
<dbReference type="OrthoDB" id="9808891at2"/>
<proteinExistence type="inferred from homology"/>
<dbReference type="SUPFAM" id="SSF54534">
    <property type="entry name" value="FKBP-like"/>
    <property type="match status" value="1"/>
</dbReference>
<dbReference type="AlphaFoldDB" id="I6ZQM0"/>
<evidence type="ECO:0000256" key="1">
    <source>
        <dbReference type="ARBA" id="ARBA00000971"/>
    </source>
</evidence>
<evidence type="ECO:0000256" key="8">
    <source>
        <dbReference type="ARBA" id="ARBA00037071"/>
    </source>
</evidence>
<organism evidence="12 13">
    <name type="scientific">Melioribacter roseus (strain DSM 23840 / JCM 17771 / VKM B-2668 / P3M-2)</name>
    <dbReference type="NCBI Taxonomy" id="1191523"/>
    <lineage>
        <taxon>Bacteria</taxon>
        <taxon>Pseudomonadati</taxon>
        <taxon>Ignavibacteriota</taxon>
        <taxon>Ignavibacteria</taxon>
        <taxon>Ignavibacteriales</taxon>
        <taxon>Melioribacteraceae</taxon>
        <taxon>Melioribacter</taxon>
    </lineage>
</organism>
<keyword evidence="5 9" id="KW-0697">Rotamase</keyword>